<reference evidence="2 3" key="1">
    <citation type="submission" date="2020-04" db="EMBL/GenBank/DDBJ databases">
        <title>MicrobeNet Type strains.</title>
        <authorList>
            <person name="Nicholson A.C."/>
        </authorList>
    </citation>
    <scope>NUCLEOTIDE SEQUENCE [LARGE SCALE GENOMIC DNA]</scope>
    <source>
        <strain evidence="2 3">DSM 44956</strain>
    </source>
</reference>
<dbReference type="EMBL" id="JAAXOS010000004">
    <property type="protein sequence ID" value="NKY26475.1"/>
    <property type="molecule type" value="Genomic_DNA"/>
</dbReference>
<comment type="caution">
    <text evidence="2">The sequence shown here is derived from an EMBL/GenBank/DDBJ whole genome shotgun (WGS) entry which is preliminary data.</text>
</comment>
<dbReference type="Proteomes" id="UP000540698">
    <property type="component" value="Unassembled WGS sequence"/>
</dbReference>
<proteinExistence type="predicted"/>
<keyword evidence="3" id="KW-1185">Reference proteome</keyword>
<dbReference type="AlphaFoldDB" id="A0A7X6L2A7"/>
<name>A0A7X6L2A7_9NOCA</name>
<evidence type="ECO:0000313" key="3">
    <source>
        <dbReference type="Proteomes" id="UP000540698"/>
    </source>
</evidence>
<evidence type="ECO:0000256" key="1">
    <source>
        <dbReference type="SAM" id="MobiDB-lite"/>
    </source>
</evidence>
<gene>
    <name evidence="2" type="ORF">HGB38_09615</name>
</gene>
<sequence>MANLVTAAREGNVAVQMTAEDFVYIDRDCDYFKRTIRRIQMIMDEVSRQPSWGLGETDQKLVSGSTLVNRFKDKARGADDNNSVYAILDDHYRIVEDIQEVHRIARDRMMQADSNFAAEFERLNTTLPERSPVQRPAGPVSLPDGTGR</sequence>
<organism evidence="2 3">
    <name type="scientific">Nocardia gamkensis</name>
    <dbReference type="NCBI Taxonomy" id="352869"/>
    <lineage>
        <taxon>Bacteria</taxon>
        <taxon>Bacillati</taxon>
        <taxon>Actinomycetota</taxon>
        <taxon>Actinomycetes</taxon>
        <taxon>Mycobacteriales</taxon>
        <taxon>Nocardiaceae</taxon>
        <taxon>Nocardia</taxon>
    </lineage>
</organism>
<accession>A0A7X6L2A7</accession>
<feature type="region of interest" description="Disordered" evidence="1">
    <location>
        <begin position="126"/>
        <end position="148"/>
    </location>
</feature>
<protein>
    <submittedName>
        <fullName evidence="2">Uncharacterized protein</fullName>
    </submittedName>
</protein>
<evidence type="ECO:0000313" key="2">
    <source>
        <dbReference type="EMBL" id="NKY26475.1"/>
    </source>
</evidence>